<dbReference type="InterPro" id="IPR000726">
    <property type="entry name" value="Glyco_hydro_19_cat"/>
</dbReference>
<accession>A0A2I6S814</accession>
<dbReference type="InterPro" id="IPR023346">
    <property type="entry name" value="Lysozyme-like_dom_sf"/>
</dbReference>
<dbReference type="OrthoDB" id="1491023at2"/>
<sequence>MTRQIDFLTADRLRRATGCSPATAAKFVEPLRIACRRYDIDTPARIAAFVAQLAHESARFDRLTENLNYSAHGMAATWPGRFRGPDGEPNAFARDLHRQPERIANVVYADRLGNGPPESGDGWRYRGRGLIQITGRSNYRACGAALGVDLETYPELLEYPLYAALSAGWYWHMRGLNAHADRVDVERITRLINGGTHGLADRVALTEKALTAMA</sequence>
<dbReference type="Gene3D" id="1.10.530.10">
    <property type="match status" value="1"/>
</dbReference>
<keyword evidence="2" id="KW-0378">Hydrolase</keyword>
<dbReference type="SUPFAM" id="SSF53955">
    <property type="entry name" value="Lysozyme-like"/>
    <property type="match status" value="1"/>
</dbReference>
<evidence type="ECO:0000313" key="3">
    <source>
        <dbReference type="Proteomes" id="UP000242205"/>
    </source>
</evidence>
<gene>
    <name evidence="2" type="ORF">C0099_10935</name>
</gene>
<dbReference type="PANTHER" id="PTHR34408">
    <property type="entry name" value="FAMILY PROTEIN, PUTATIVE-RELATED"/>
    <property type="match status" value="1"/>
</dbReference>
<dbReference type="RefSeq" id="WP_102247444.1">
    <property type="nucleotide sequence ID" value="NZ_CP025682.1"/>
</dbReference>
<feature type="domain" description="Glycoside hydrolase family 19 catalytic" evidence="1">
    <location>
        <begin position="104"/>
        <end position="172"/>
    </location>
</feature>
<dbReference type="EMBL" id="CP025682">
    <property type="protein sequence ID" value="AUN95395.1"/>
    <property type="molecule type" value="Genomic_DNA"/>
</dbReference>
<dbReference type="PANTHER" id="PTHR34408:SF1">
    <property type="entry name" value="GLYCOSYL HYDROLASE FAMILY 19 DOMAIN-CONTAINING PROTEIN HI_1415"/>
    <property type="match status" value="1"/>
</dbReference>
<organism evidence="2 3">
    <name type="scientific">Pseudazoarcus pumilus</name>
    <dbReference type="NCBI Taxonomy" id="2067960"/>
    <lineage>
        <taxon>Bacteria</taxon>
        <taxon>Pseudomonadati</taxon>
        <taxon>Pseudomonadota</taxon>
        <taxon>Betaproteobacteria</taxon>
        <taxon>Rhodocyclales</taxon>
        <taxon>Zoogloeaceae</taxon>
        <taxon>Pseudazoarcus</taxon>
    </lineage>
</organism>
<dbReference type="GO" id="GO:0004568">
    <property type="term" value="F:chitinase activity"/>
    <property type="evidence" value="ECO:0007669"/>
    <property type="project" value="InterPro"/>
</dbReference>
<dbReference type="Proteomes" id="UP000242205">
    <property type="component" value="Chromosome"/>
</dbReference>
<dbReference type="GO" id="GO:0016998">
    <property type="term" value="P:cell wall macromolecule catabolic process"/>
    <property type="evidence" value="ECO:0007669"/>
    <property type="project" value="InterPro"/>
</dbReference>
<reference evidence="2 3" key="1">
    <citation type="submission" date="2018-01" db="EMBL/GenBank/DDBJ databases">
        <authorList>
            <person name="Fu G.-Y."/>
        </authorList>
    </citation>
    <scope>NUCLEOTIDE SEQUENCE [LARGE SCALE GENOMIC DNA]</scope>
    <source>
        <strain evidence="2 3">SY39</strain>
    </source>
</reference>
<protein>
    <submittedName>
        <fullName evidence="2">Glycoside hydrolase family 19</fullName>
    </submittedName>
</protein>
<evidence type="ECO:0000313" key="2">
    <source>
        <dbReference type="EMBL" id="AUN95395.1"/>
    </source>
</evidence>
<keyword evidence="3" id="KW-1185">Reference proteome</keyword>
<dbReference type="InterPro" id="IPR052354">
    <property type="entry name" value="Cell_Wall_Dynamics_Protein"/>
</dbReference>
<dbReference type="AlphaFoldDB" id="A0A2I6S814"/>
<dbReference type="Pfam" id="PF00182">
    <property type="entry name" value="Glyco_hydro_19"/>
    <property type="match status" value="1"/>
</dbReference>
<name>A0A2I6S814_9RHOO</name>
<evidence type="ECO:0000259" key="1">
    <source>
        <dbReference type="Pfam" id="PF00182"/>
    </source>
</evidence>
<dbReference type="GO" id="GO:0006032">
    <property type="term" value="P:chitin catabolic process"/>
    <property type="evidence" value="ECO:0007669"/>
    <property type="project" value="InterPro"/>
</dbReference>
<dbReference type="KEGG" id="atw:C0099_10935"/>
<proteinExistence type="predicted"/>